<keyword evidence="3" id="KW-1185">Reference proteome</keyword>
<name>A0A0D2D3J1_9EURO</name>
<dbReference type="Gene3D" id="3.40.630.30">
    <property type="match status" value="1"/>
</dbReference>
<evidence type="ECO:0000313" key="3">
    <source>
        <dbReference type="Proteomes" id="UP000053342"/>
    </source>
</evidence>
<sequence>MVDDIPVTATSAAPATSDEGSRRMNPELPRVTISSSMEYVEKMSWALAHAMLPNPVWRVLIKGDTDGKGEEESEEKLLPSYHAVIKDFLTAGVNAGAFIAESGDFAAFAAWCPPGSHEAPKTSSDTPDLDKEISIDGLEQEVDKVRDELIWSKHGQEFWWLRLLGRDPRKSAVPGAVRAVLQPSMDRAAAEGNPIWLATTSPHARDIYLHMGWQLVRTVEFGGHNEWCMILYPPSTEEEAGR</sequence>
<protein>
    <recommendedName>
        <fullName evidence="4">N-acetyltransferase domain-containing protein</fullName>
    </recommendedName>
</protein>
<dbReference type="HOGENOM" id="CLU_069195_1_0_1"/>
<gene>
    <name evidence="2" type="ORF">PV06_10980</name>
</gene>
<dbReference type="VEuPathDB" id="FungiDB:PV06_10980"/>
<organism evidence="2 3">
    <name type="scientific">Exophiala oligosperma</name>
    <dbReference type="NCBI Taxonomy" id="215243"/>
    <lineage>
        <taxon>Eukaryota</taxon>
        <taxon>Fungi</taxon>
        <taxon>Dikarya</taxon>
        <taxon>Ascomycota</taxon>
        <taxon>Pezizomycotina</taxon>
        <taxon>Eurotiomycetes</taxon>
        <taxon>Chaetothyriomycetidae</taxon>
        <taxon>Chaetothyriales</taxon>
        <taxon>Herpotrichiellaceae</taxon>
        <taxon>Exophiala</taxon>
    </lineage>
</organism>
<dbReference type="PANTHER" id="PTHR42791:SF1">
    <property type="entry name" value="N-ACETYLTRANSFERASE DOMAIN-CONTAINING PROTEIN"/>
    <property type="match status" value="1"/>
</dbReference>
<accession>A0A0D2D3J1</accession>
<dbReference type="RefSeq" id="XP_016257081.1">
    <property type="nucleotide sequence ID" value="XM_016412582.1"/>
</dbReference>
<dbReference type="PANTHER" id="PTHR42791">
    <property type="entry name" value="GNAT FAMILY ACETYLTRANSFERASE"/>
    <property type="match status" value="1"/>
</dbReference>
<evidence type="ECO:0000256" key="1">
    <source>
        <dbReference type="SAM" id="MobiDB-lite"/>
    </source>
</evidence>
<feature type="region of interest" description="Disordered" evidence="1">
    <location>
        <begin position="1"/>
        <end position="26"/>
    </location>
</feature>
<dbReference type="Proteomes" id="UP000053342">
    <property type="component" value="Unassembled WGS sequence"/>
</dbReference>
<dbReference type="AlphaFoldDB" id="A0A0D2D3J1"/>
<reference evidence="2 3" key="1">
    <citation type="submission" date="2015-01" db="EMBL/GenBank/DDBJ databases">
        <title>The Genome Sequence of Exophiala oligosperma CBS72588.</title>
        <authorList>
            <consortium name="The Broad Institute Genomics Platform"/>
            <person name="Cuomo C."/>
            <person name="de Hoog S."/>
            <person name="Gorbushina A."/>
            <person name="Stielow B."/>
            <person name="Teixiera M."/>
            <person name="Abouelleil A."/>
            <person name="Chapman S.B."/>
            <person name="Priest M."/>
            <person name="Young S.K."/>
            <person name="Wortman J."/>
            <person name="Nusbaum C."/>
            <person name="Birren B."/>
        </authorList>
    </citation>
    <scope>NUCLEOTIDE SEQUENCE [LARGE SCALE GENOMIC DNA]</scope>
    <source>
        <strain evidence="2 3">CBS 72588</strain>
    </source>
</reference>
<dbReference type="EMBL" id="KN847348">
    <property type="protein sequence ID" value="KIW36865.1"/>
    <property type="molecule type" value="Genomic_DNA"/>
</dbReference>
<dbReference type="OrthoDB" id="410198at2759"/>
<proteinExistence type="predicted"/>
<dbReference type="InterPro" id="IPR052523">
    <property type="entry name" value="Trichothecene_AcTrans"/>
</dbReference>
<evidence type="ECO:0000313" key="2">
    <source>
        <dbReference type="EMBL" id="KIW36865.1"/>
    </source>
</evidence>
<evidence type="ECO:0008006" key="4">
    <source>
        <dbReference type="Google" id="ProtNLM"/>
    </source>
</evidence>
<feature type="compositionally biased region" description="Low complexity" evidence="1">
    <location>
        <begin position="8"/>
        <end position="17"/>
    </location>
</feature>
<dbReference type="GeneID" id="27363054"/>